<dbReference type="RefSeq" id="WP_006003105.1">
    <property type="nucleotide sequence ID" value="NZ_AAEW02000037.1"/>
</dbReference>
<dbReference type="GO" id="GO:0030416">
    <property type="term" value="P:methylamine metabolic process"/>
    <property type="evidence" value="ECO:0007669"/>
    <property type="project" value="InterPro"/>
</dbReference>
<name>Q1JVK5_DESA6</name>
<protein>
    <submittedName>
        <fullName evidence="7">Methylamine utilization protein MauE, putative</fullName>
    </submittedName>
</protein>
<comment type="subcellular location">
    <subcellularLocation>
        <location evidence="1">Membrane</location>
        <topology evidence="1">Multi-pass membrane protein</topology>
    </subcellularLocation>
</comment>
<evidence type="ECO:0000313" key="8">
    <source>
        <dbReference type="Proteomes" id="UP000005695"/>
    </source>
</evidence>
<proteinExistence type="predicted"/>
<dbReference type="Pfam" id="PF07291">
    <property type="entry name" value="MauE"/>
    <property type="match status" value="1"/>
</dbReference>
<reference evidence="7" key="2">
    <citation type="submission" date="2006-05" db="EMBL/GenBank/DDBJ databases">
        <title>Sequencing of the draft genome and assembly of Desulfuromonas acetoxidans DSM 684.</title>
        <authorList>
            <consortium name="US DOE Joint Genome Institute (JGI-PGF)"/>
            <person name="Copeland A."/>
            <person name="Lucas S."/>
            <person name="Lapidus A."/>
            <person name="Barry K."/>
            <person name="Detter J.C."/>
            <person name="Glavina del Rio T."/>
            <person name="Hammon N."/>
            <person name="Israni S."/>
            <person name="Dalin E."/>
            <person name="Tice H."/>
            <person name="Bruce D."/>
            <person name="Pitluck S."/>
            <person name="Richardson P."/>
        </authorList>
    </citation>
    <scope>NUCLEOTIDE SEQUENCE [LARGE SCALE GENOMIC DNA]</scope>
    <source>
        <strain evidence="7">DSM 684</strain>
    </source>
</reference>
<keyword evidence="2 5" id="KW-0812">Transmembrane</keyword>
<feature type="transmembrane region" description="Helical" evidence="5">
    <location>
        <begin position="113"/>
        <end position="132"/>
    </location>
</feature>
<keyword evidence="8" id="KW-1185">Reference proteome</keyword>
<dbReference type="AlphaFoldDB" id="Q1JVK5"/>
<dbReference type="OrthoDB" id="9809646at2"/>
<keyword evidence="3 5" id="KW-1133">Transmembrane helix</keyword>
<dbReference type="InterPro" id="IPR009908">
    <property type="entry name" value="Methylamine_util_MauE"/>
</dbReference>
<evidence type="ECO:0000256" key="5">
    <source>
        <dbReference type="SAM" id="Phobius"/>
    </source>
</evidence>
<organism evidence="7 8">
    <name type="scientific">Desulfuromonas acetoxidans (strain DSM 684 / 11070)</name>
    <dbReference type="NCBI Taxonomy" id="281689"/>
    <lineage>
        <taxon>Bacteria</taxon>
        <taxon>Pseudomonadati</taxon>
        <taxon>Thermodesulfobacteriota</taxon>
        <taxon>Desulfuromonadia</taxon>
        <taxon>Desulfuromonadales</taxon>
        <taxon>Desulfuromonadaceae</taxon>
        <taxon>Desulfuromonas</taxon>
    </lineage>
</organism>
<sequence length="139" mass="15017">MKQPVVLFVRLIVAGVFFYAGSHKLVDAPAFAEAIGRYQLLPDWGNLLLASILPTLEIVVAIALLLPRWWRAASLLSIVLNSMFAVALLSAMIRGLSIDCGCFGSTAGMWSTLAAALLRATGLLGMSLYLFLSEQSCRE</sequence>
<comment type="caution">
    <text evidence="7">The sequence shown here is derived from an EMBL/GenBank/DDBJ whole genome shotgun (WGS) entry which is preliminary data.</text>
</comment>
<evidence type="ECO:0000256" key="2">
    <source>
        <dbReference type="ARBA" id="ARBA00022692"/>
    </source>
</evidence>
<gene>
    <name evidence="7" type="ORF">Dace_0115</name>
</gene>
<evidence type="ECO:0000256" key="1">
    <source>
        <dbReference type="ARBA" id="ARBA00004141"/>
    </source>
</evidence>
<dbReference type="GO" id="GO:0016020">
    <property type="term" value="C:membrane"/>
    <property type="evidence" value="ECO:0007669"/>
    <property type="project" value="UniProtKB-SubCell"/>
</dbReference>
<evidence type="ECO:0000256" key="4">
    <source>
        <dbReference type="ARBA" id="ARBA00023136"/>
    </source>
</evidence>
<dbReference type="EMBL" id="AAEW02000037">
    <property type="protein sequence ID" value="EAT14265.1"/>
    <property type="molecule type" value="Genomic_DNA"/>
</dbReference>
<reference evidence="7" key="1">
    <citation type="submission" date="2006-05" db="EMBL/GenBank/DDBJ databases">
        <title>Annotation of the draft genome assembly of Desulfuromonas acetoxidans DSM 684.</title>
        <authorList>
            <consortium name="US DOE Joint Genome Institute (JGI-ORNL)"/>
            <person name="Larimer F."/>
            <person name="Land M."/>
            <person name="Hauser L."/>
        </authorList>
    </citation>
    <scope>NUCLEOTIDE SEQUENCE [LARGE SCALE GENOMIC DNA]</scope>
    <source>
        <strain evidence="7">DSM 684</strain>
    </source>
</reference>
<feature type="transmembrane region" description="Helical" evidence="5">
    <location>
        <begin position="44"/>
        <end position="66"/>
    </location>
</feature>
<evidence type="ECO:0000259" key="6">
    <source>
        <dbReference type="Pfam" id="PF07291"/>
    </source>
</evidence>
<dbReference type="Proteomes" id="UP000005695">
    <property type="component" value="Unassembled WGS sequence"/>
</dbReference>
<keyword evidence="4 5" id="KW-0472">Membrane</keyword>
<evidence type="ECO:0000313" key="7">
    <source>
        <dbReference type="EMBL" id="EAT14265.1"/>
    </source>
</evidence>
<evidence type="ECO:0000256" key="3">
    <source>
        <dbReference type="ARBA" id="ARBA00022989"/>
    </source>
</evidence>
<accession>Q1JVK5</accession>
<feature type="transmembrane region" description="Helical" evidence="5">
    <location>
        <begin position="73"/>
        <end position="93"/>
    </location>
</feature>
<feature type="domain" description="Methylamine utilisation protein MauE" evidence="6">
    <location>
        <begin position="3"/>
        <end position="132"/>
    </location>
</feature>
<dbReference type="UniPathway" id="UPA00895"/>